<reference evidence="2 3" key="1">
    <citation type="journal article" date="2015" name="Int. J. Syst. Evol. Microbiol.">
        <title>Tumebacillus algifaecis sp. nov., isolated from decomposing algal scum.</title>
        <authorList>
            <person name="Wu Y.F."/>
            <person name="Zhang B."/>
            <person name="Xing P."/>
            <person name="Wu Q.L."/>
            <person name="Liu S.J."/>
        </authorList>
    </citation>
    <scope>NUCLEOTIDE SEQUENCE [LARGE SCALE GENOMIC DNA]</scope>
    <source>
        <strain evidence="2 3">THMBR28</strain>
    </source>
</reference>
<dbReference type="AlphaFoldDB" id="A0A223CYQ1"/>
<protein>
    <recommendedName>
        <fullName evidence="4">Sporulation protein</fullName>
    </recommendedName>
</protein>
<dbReference type="RefSeq" id="WP_094235714.1">
    <property type="nucleotide sequence ID" value="NZ_CP022657.1"/>
</dbReference>
<evidence type="ECO:0000313" key="3">
    <source>
        <dbReference type="Proteomes" id="UP000214688"/>
    </source>
</evidence>
<accession>A0A223CYQ1</accession>
<gene>
    <name evidence="2" type="ORF">CIG75_05295</name>
</gene>
<sequence>MKSWRNGLSAVCLLSFVATGLWGCGQQALPDRAHDSGGATIQSRNAQLGTERLMNDAQSNGILAANELAQRLNQHPGIQNTTVLVYNGHAYVGLTSIGNERIPDAQIKQDSFRGESPWGTTSNPKSAAGMTVEQLQTEGIRSNAATREGPRSSISGTISDSLKRKVESTVKQSLPHVQKVYVTGNLEVTQRLSGYKHFISRGGDMAPFMNDFLTVLSNSF</sequence>
<proteinExistence type="predicted"/>
<name>A0A223CYQ1_9BACL</name>
<dbReference type="KEGG" id="tab:CIG75_05295"/>
<evidence type="ECO:0000313" key="2">
    <source>
        <dbReference type="EMBL" id="ASS74462.1"/>
    </source>
</evidence>
<dbReference type="Proteomes" id="UP000214688">
    <property type="component" value="Chromosome"/>
</dbReference>
<dbReference type="OrthoDB" id="2380794at2"/>
<evidence type="ECO:0008006" key="4">
    <source>
        <dbReference type="Google" id="ProtNLM"/>
    </source>
</evidence>
<dbReference type="EMBL" id="CP022657">
    <property type="protein sequence ID" value="ASS74462.1"/>
    <property type="molecule type" value="Genomic_DNA"/>
</dbReference>
<feature type="chain" id="PRO_5039230875" description="Sporulation protein" evidence="1">
    <location>
        <begin position="24"/>
        <end position="220"/>
    </location>
</feature>
<feature type="signal peptide" evidence="1">
    <location>
        <begin position="1"/>
        <end position="23"/>
    </location>
</feature>
<keyword evidence="1" id="KW-0732">Signal</keyword>
<organism evidence="2 3">
    <name type="scientific">Tumebacillus algifaecis</name>
    <dbReference type="NCBI Taxonomy" id="1214604"/>
    <lineage>
        <taxon>Bacteria</taxon>
        <taxon>Bacillati</taxon>
        <taxon>Bacillota</taxon>
        <taxon>Bacilli</taxon>
        <taxon>Bacillales</taxon>
        <taxon>Alicyclobacillaceae</taxon>
        <taxon>Tumebacillus</taxon>
    </lineage>
</organism>
<keyword evidence="3" id="KW-1185">Reference proteome</keyword>
<evidence type="ECO:0000256" key="1">
    <source>
        <dbReference type="SAM" id="SignalP"/>
    </source>
</evidence>